<dbReference type="RefSeq" id="WP_136410272.1">
    <property type="nucleotide sequence ID" value="NZ_CP039393.1"/>
</dbReference>
<reference evidence="1 2" key="1">
    <citation type="submission" date="2019-02" db="EMBL/GenBank/DDBJ databases">
        <title>Isolation and identification of novel species under the genus Muribaculum.</title>
        <authorList>
            <person name="Miyake S."/>
            <person name="Ding Y."/>
            <person name="Low A."/>
            <person name="Soh M."/>
            <person name="Seedorf H."/>
        </authorList>
    </citation>
    <scope>NUCLEOTIDE SEQUENCE [LARGE SCALE GENOMIC DNA]</scope>
    <source>
        <strain evidence="1 2">TLL-A4</strain>
    </source>
</reference>
<dbReference type="KEGG" id="mgod:E7746_06805"/>
<dbReference type="Proteomes" id="UP000297031">
    <property type="component" value="Chromosome"/>
</dbReference>
<evidence type="ECO:0000313" key="1">
    <source>
        <dbReference type="EMBL" id="QCD35621.1"/>
    </source>
</evidence>
<keyword evidence="2" id="KW-1185">Reference proteome</keyword>
<gene>
    <name evidence="1" type="ORF">E7746_06805</name>
</gene>
<sequence length="219" mass="25021">MAKRAYSPKEVLAKKYKTLPWGEKWSGPFGEVPVNETWFISGASASGKSSFVMQLAKELCNYGTTLYLSYEEGISQSFQMRIKRERMSEVQGRFRVITDDTYEELAERLGRPKSAKFVIIDSFQESGITYDQFMELISRFHRKSFIFISQEYKGEPAGKPAGRLKYKAGIKIRVVGYKAYCQGRFTGDPGSCYTIWEEGELRTSNNIEKDEHKETDSGA</sequence>
<evidence type="ECO:0000313" key="2">
    <source>
        <dbReference type="Proteomes" id="UP000297031"/>
    </source>
</evidence>
<dbReference type="InterPro" id="IPR027417">
    <property type="entry name" value="P-loop_NTPase"/>
</dbReference>
<accession>A0A4P7VNP6</accession>
<dbReference type="OrthoDB" id="796468at2"/>
<name>A0A4P7VNP6_9BACT</name>
<dbReference type="SUPFAM" id="SSF52540">
    <property type="entry name" value="P-loop containing nucleoside triphosphate hydrolases"/>
    <property type="match status" value="1"/>
</dbReference>
<organism evidence="1 2">
    <name type="scientific">Muribaculum gordoncarteri</name>
    <dbReference type="NCBI Taxonomy" id="2530390"/>
    <lineage>
        <taxon>Bacteria</taxon>
        <taxon>Pseudomonadati</taxon>
        <taxon>Bacteroidota</taxon>
        <taxon>Bacteroidia</taxon>
        <taxon>Bacteroidales</taxon>
        <taxon>Muribaculaceae</taxon>
        <taxon>Muribaculum</taxon>
    </lineage>
</organism>
<dbReference type="AlphaFoldDB" id="A0A4P7VNP6"/>
<proteinExistence type="predicted"/>
<protein>
    <submittedName>
        <fullName evidence="1">AAA family ATPase</fullName>
    </submittedName>
</protein>
<dbReference type="EMBL" id="CP039393">
    <property type="protein sequence ID" value="QCD35621.1"/>
    <property type="molecule type" value="Genomic_DNA"/>
</dbReference>
<dbReference type="Gene3D" id="3.40.50.300">
    <property type="entry name" value="P-loop containing nucleotide triphosphate hydrolases"/>
    <property type="match status" value="1"/>
</dbReference>